<protein>
    <submittedName>
        <fullName evidence="9">Dihydroxy-acid/6-phosphogluconate dehydratase</fullName>
    </submittedName>
</protein>
<dbReference type="InterPro" id="IPR037237">
    <property type="entry name" value="IlvD/EDD_N"/>
</dbReference>
<feature type="compositionally biased region" description="Low complexity" evidence="6">
    <location>
        <begin position="23"/>
        <end position="33"/>
    </location>
</feature>
<evidence type="ECO:0000313" key="10">
    <source>
        <dbReference type="Proteomes" id="UP001172155"/>
    </source>
</evidence>
<dbReference type="GO" id="GO:0046872">
    <property type="term" value="F:metal ion binding"/>
    <property type="evidence" value="ECO:0007669"/>
    <property type="project" value="UniProtKB-KW"/>
</dbReference>
<reference evidence="9" key="1">
    <citation type="submission" date="2023-06" db="EMBL/GenBank/DDBJ databases">
        <title>Genome-scale phylogeny and comparative genomics of the fungal order Sordariales.</title>
        <authorList>
            <consortium name="Lawrence Berkeley National Laboratory"/>
            <person name="Hensen N."/>
            <person name="Bonometti L."/>
            <person name="Westerberg I."/>
            <person name="Brannstrom I.O."/>
            <person name="Guillou S."/>
            <person name="Cros-Aarteil S."/>
            <person name="Calhoun S."/>
            <person name="Haridas S."/>
            <person name="Kuo A."/>
            <person name="Mondo S."/>
            <person name="Pangilinan J."/>
            <person name="Riley R."/>
            <person name="LaButti K."/>
            <person name="Andreopoulos B."/>
            <person name="Lipzen A."/>
            <person name="Chen C."/>
            <person name="Yanf M."/>
            <person name="Daum C."/>
            <person name="Ng V."/>
            <person name="Clum A."/>
            <person name="Steindorff A."/>
            <person name="Ohm R."/>
            <person name="Martin F."/>
            <person name="Silar P."/>
            <person name="Natvig D."/>
            <person name="Lalanne C."/>
            <person name="Gautier V."/>
            <person name="Ament-velasquez S.L."/>
            <person name="Kruys A."/>
            <person name="Hutchinson M.I."/>
            <person name="Powell A.J."/>
            <person name="Barry K."/>
            <person name="Miller A.N."/>
            <person name="Grigoriev I.V."/>
            <person name="Debuchy R."/>
            <person name="Gladieux P."/>
            <person name="Thoren M.H."/>
            <person name="Johannesson H."/>
        </authorList>
    </citation>
    <scope>NUCLEOTIDE SEQUENCE</scope>
    <source>
        <strain evidence="9">SMH3187-1</strain>
    </source>
</reference>
<feature type="domain" description="Dihydroxy-acid/6-phosphogluconate dehydratase N-terminal" evidence="7">
    <location>
        <begin position="86"/>
        <end position="398"/>
    </location>
</feature>
<evidence type="ECO:0000256" key="5">
    <source>
        <dbReference type="ARBA" id="ARBA00023239"/>
    </source>
</evidence>
<dbReference type="Gene3D" id="3.50.30.80">
    <property type="entry name" value="IlvD/EDD C-terminal domain-like"/>
    <property type="match status" value="1"/>
</dbReference>
<dbReference type="InterPro" id="IPR042096">
    <property type="entry name" value="Dihydro-acid_dehy_C"/>
</dbReference>
<dbReference type="Proteomes" id="UP001172155">
    <property type="component" value="Unassembled WGS sequence"/>
</dbReference>
<keyword evidence="5" id="KW-0456">Lyase</keyword>
<gene>
    <name evidence="9" type="ORF">B0T18DRAFT_334437</name>
</gene>
<dbReference type="PANTHER" id="PTHR43183:SF1">
    <property type="entry name" value="HYPOTHETICAL DIHYDROXY-ACID DEHYDRATASE (EUROFUNG)-RELATED"/>
    <property type="match status" value="1"/>
</dbReference>
<dbReference type="GO" id="GO:0051536">
    <property type="term" value="F:iron-sulfur cluster binding"/>
    <property type="evidence" value="ECO:0007669"/>
    <property type="project" value="UniProtKB-KW"/>
</dbReference>
<keyword evidence="3" id="KW-0408">Iron</keyword>
<keyword evidence="10" id="KW-1185">Reference proteome</keyword>
<name>A0AA40BP63_9PEZI</name>
<evidence type="ECO:0000256" key="2">
    <source>
        <dbReference type="ARBA" id="ARBA00022723"/>
    </source>
</evidence>
<evidence type="ECO:0000256" key="6">
    <source>
        <dbReference type="SAM" id="MobiDB-lite"/>
    </source>
</evidence>
<dbReference type="Pfam" id="PF00920">
    <property type="entry name" value="ILVD_EDD_N"/>
    <property type="match status" value="1"/>
</dbReference>
<evidence type="ECO:0000259" key="7">
    <source>
        <dbReference type="Pfam" id="PF00920"/>
    </source>
</evidence>
<dbReference type="PANTHER" id="PTHR43183">
    <property type="entry name" value="HYPOTHETICAL DIHYDROXYACID DEHYDRATASE (EUROFUNG)-RELATED"/>
    <property type="match status" value="1"/>
</dbReference>
<evidence type="ECO:0000259" key="8">
    <source>
        <dbReference type="Pfam" id="PF24877"/>
    </source>
</evidence>
<dbReference type="Pfam" id="PF24877">
    <property type="entry name" value="ILV_EDD_C"/>
    <property type="match status" value="1"/>
</dbReference>
<sequence>MEQNTQPPPQTASIPQPVPAPAAAPAAAPAPSAGSVNPDYDLSTPIDANATGLRQKLPGYGDAHFSLFMRKLFIKALGYSEDALSRPIIGIVNTYSAFNPCHSNVPQLIDAVKRGVQLSGGLAMDFPTISLHESFSSPTSMYLRNLMSMDTEEMIRAQPVDAVVLIGGCDKTTPAQLMGGISANKPIIHLVTGPMMPGNHKGVRIGACTDCRSNWAKFRAGTIDIEDISALNEELAPTGGTCGVMGTASTMACLLVALGLMPLHSATAPAVSSARLRIAEQTGTHAVSLARSRLAPQTLLTRASFLNALTVLQSLGGSTNAVLHLLAIANRHPALAGTITLSTLAAIGRATPLLVDLKPSGAGYMTDFHAAGGMPALLHTLAPLLDLSALTITGETLGAALSTFRQGTFPQDVIHPLTNPLHPSSSLTPLLHGNLGGTALLKTSACATRYHRGRAVVFHSASDLAARIDDPDLDVDRDSVLVLTHIGPVGGQGMPEAGVIPIPRKLARQGVVDMVRVSDGRVSGTAGGTVVVHVSPEGADPKGVLGVVRDGDWVVLDVGRGWLGVEVEEGELERRRGERGKEWERGRGERGYRGLFLREVNGAEEGVDFGFLTAGGPGGGEGRTALGE</sequence>
<dbReference type="AlphaFoldDB" id="A0AA40BP63"/>
<evidence type="ECO:0000256" key="3">
    <source>
        <dbReference type="ARBA" id="ARBA00023004"/>
    </source>
</evidence>
<dbReference type="InterPro" id="IPR056740">
    <property type="entry name" value="ILV_EDD_C"/>
</dbReference>
<proteinExistence type="inferred from homology"/>
<dbReference type="SUPFAM" id="SSF52016">
    <property type="entry name" value="LeuD/IlvD-like"/>
    <property type="match status" value="1"/>
</dbReference>
<evidence type="ECO:0000256" key="1">
    <source>
        <dbReference type="ARBA" id="ARBA00006486"/>
    </source>
</evidence>
<dbReference type="EMBL" id="JAUKUD010000007">
    <property type="protein sequence ID" value="KAK0737822.1"/>
    <property type="molecule type" value="Genomic_DNA"/>
</dbReference>
<dbReference type="GO" id="GO:0016836">
    <property type="term" value="F:hydro-lyase activity"/>
    <property type="evidence" value="ECO:0007669"/>
    <property type="project" value="UniProtKB-ARBA"/>
</dbReference>
<feature type="region of interest" description="Disordered" evidence="6">
    <location>
        <begin position="1"/>
        <end position="41"/>
    </location>
</feature>
<keyword evidence="2" id="KW-0479">Metal-binding</keyword>
<comment type="similarity">
    <text evidence="1">Belongs to the IlvD/Edd family.</text>
</comment>
<dbReference type="InterPro" id="IPR052352">
    <property type="entry name" value="Sugar_Degrad_Dehydratases"/>
</dbReference>
<dbReference type="InterPro" id="IPR000581">
    <property type="entry name" value="ILV_EDD_N"/>
</dbReference>
<accession>A0AA40BP63</accession>
<dbReference type="PROSITE" id="PS00886">
    <property type="entry name" value="ILVD_EDD_1"/>
    <property type="match status" value="1"/>
</dbReference>
<feature type="compositionally biased region" description="Pro residues" evidence="6">
    <location>
        <begin position="1"/>
        <end position="22"/>
    </location>
</feature>
<dbReference type="InterPro" id="IPR020558">
    <property type="entry name" value="DiOHA_6PGluconate_deHydtase_CS"/>
</dbReference>
<organism evidence="9 10">
    <name type="scientific">Schizothecium vesticola</name>
    <dbReference type="NCBI Taxonomy" id="314040"/>
    <lineage>
        <taxon>Eukaryota</taxon>
        <taxon>Fungi</taxon>
        <taxon>Dikarya</taxon>
        <taxon>Ascomycota</taxon>
        <taxon>Pezizomycotina</taxon>
        <taxon>Sordariomycetes</taxon>
        <taxon>Sordariomycetidae</taxon>
        <taxon>Sordariales</taxon>
        <taxon>Schizotheciaceae</taxon>
        <taxon>Schizothecium</taxon>
    </lineage>
</organism>
<keyword evidence="4" id="KW-0411">Iron-sulfur</keyword>
<feature type="domain" description="Dihydroxy-acid/6-phosphogluconate dehydratase C-terminal" evidence="8">
    <location>
        <begin position="412"/>
        <end position="606"/>
    </location>
</feature>
<dbReference type="SUPFAM" id="SSF143975">
    <property type="entry name" value="IlvD/EDD N-terminal domain-like"/>
    <property type="match status" value="1"/>
</dbReference>
<evidence type="ECO:0000256" key="4">
    <source>
        <dbReference type="ARBA" id="ARBA00023014"/>
    </source>
</evidence>
<dbReference type="NCBIfam" id="NF004784">
    <property type="entry name" value="PRK06131.1"/>
    <property type="match status" value="1"/>
</dbReference>
<evidence type="ECO:0000313" key="9">
    <source>
        <dbReference type="EMBL" id="KAK0737822.1"/>
    </source>
</evidence>
<comment type="caution">
    <text evidence="9">The sequence shown here is derived from an EMBL/GenBank/DDBJ whole genome shotgun (WGS) entry which is preliminary data.</text>
</comment>